<organism evidence="1 2">
    <name type="scientific">Ensete ventricosum</name>
    <name type="common">Abyssinian banana</name>
    <name type="synonym">Musa ensete</name>
    <dbReference type="NCBI Taxonomy" id="4639"/>
    <lineage>
        <taxon>Eukaryota</taxon>
        <taxon>Viridiplantae</taxon>
        <taxon>Streptophyta</taxon>
        <taxon>Embryophyta</taxon>
        <taxon>Tracheophyta</taxon>
        <taxon>Spermatophyta</taxon>
        <taxon>Magnoliopsida</taxon>
        <taxon>Liliopsida</taxon>
        <taxon>Zingiberales</taxon>
        <taxon>Musaceae</taxon>
        <taxon>Ensete</taxon>
    </lineage>
</organism>
<reference evidence="1 2" key="1">
    <citation type="journal article" date="2014" name="Agronomy (Basel)">
        <title>A Draft Genome Sequence for Ensete ventricosum, the Drought-Tolerant Tree Against Hunger.</title>
        <authorList>
            <person name="Harrison J."/>
            <person name="Moore K.A."/>
            <person name="Paszkiewicz K."/>
            <person name="Jones T."/>
            <person name="Grant M."/>
            <person name="Ambacheew D."/>
            <person name="Muzemil S."/>
            <person name="Studholme D.J."/>
        </authorList>
    </citation>
    <scope>NUCLEOTIDE SEQUENCE [LARGE SCALE GENOMIC DNA]</scope>
</reference>
<dbReference type="EMBL" id="AMZH03009694">
    <property type="protein sequence ID" value="RRT56292.1"/>
    <property type="molecule type" value="Genomic_DNA"/>
</dbReference>
<gene>
    <name evidence="1" type="ORF">B296_00043890</name>
</gene>
<dbReference type="Proteomes" id="UP000287651">
    <property type="component" value="Unassembled WGS sequence"/>
</dbReference>
<evidence type="ECO:0000313" key="2">
    <source>
        <dbReference type="Proteomes" id="UP000287651"/>
    </source>
</evidence>
<accession>A0A426YX37</accession>
<name>A0A426YX37_ENSVE</name>
<protein>
    <submittedName>
        <fullName evidence="1">Uncharacterized protein</fullName>
    </submittedName>
</protein>
<dbReference type="AlphaFoldDB" id="A0A426YX37"/>
<feature type="non-terminal residue" evidence="1">
    <location>
        <position position="1"/>
    </location>
</feature>
<evidence type="ECO:0000313" key="1">
    <source>
        <dbReference type="EMBL" id="RRT56292.1"/>
    </source>
</evidence>
<sequence>THSSKKQWVRKKNLGEAEGKKELRVRASLLPLFASRAAAKGESKEEREGGDLWTSKTSVCVKLVILRPLPLPVPGRGSNLGFLIVNYPTANATAAVEHGIATLTAMAPNVACVDAWMEAGEFLASLPSLYSSCMRFEVYVMVTNVPFDQN</sequence>
<proteinExistence type="predicted"/>
<comment type="caution">
    <text evidence="1">The sequence shown here is derived from an EMBL/GenBank/DDBJ whole genome shotgun (WGS) entry which is preliminary data.</text>
</comment>